<dbReference type="EMBL" id="MT145142">
    <property type="protein sequence ID" value="QJI04041.1"/>
    <property type="molecule type" value="Genomic_DNA"/>
</dbReference>
<accession>A0A6M3Y1D6</accession>
<protein>
    <submittedName>
        <fullName evidence="1">Uncharacterized protein</fullName>
    </submittedName>
</protein>
<dbReference type="AlphaFoldDB" id="A0A6M3Y1D6"/>
<organism evidence="1">
    <name type="scientific">viral metagenome</name>
    <dbReference type="NCBI Taxonomy" id="1070528"/>
    <lineage>
        <taxon>unclassified sequences</taxon>
        <taxon>metagenomes</taxon>
        <taxon>organismal metagenomes</taxon>
    </lineage>
</organism>
<reference evidence="1" key="1">
    <citation type="submission" date="2020-03" db="EMBL/GenBank/DDBJ databases">
        <title>The deep terrestrial virosphere.</title>
        <authorList>
            <person name="Holmfeldt K."/>
            <person name="Nilsson E."/>
            <person name="Simone D."/>
            <person name="Lopez-Fernandez M."/>
            <person name="Wu X."/>
            <person name="de Brujin I."/>
            <person name="Lundin D."/>
            <person name="Andersson A."/>
            <person name="Bertilsson S."/>
            <person name="Dopson M."/>
        </authorList>
    </citation>
    <scope>NUCLEOTIDE SEQUENCE</scope>
    <source>
        <strain evidence="1">TM448B05961</strain>
    </source>
</reference>
<name>A0A6M3Y1D6_9ZZZZ</name>
<gene>
    <name evidence="1" type="ORF">TM448B05961_0010</name>
</gene>
<proteinExistence type="predicted"/>
<sequence length="57" mass="6866">MENPKEIKEKIKRLRPPEAQLKGGIYEVDLRWISDMRDKINEIINYLNQILKCPKKK</sequence>
<evidence type="ECO:0000313" key="1">
    <source>
        <dbReference type="EMBL" id="QJI04041.1"/>
    </source>
</evidence>